<dbReference type="Proteomes" id="UP000050360">
    <property type="component" value="Unassembled WGS sequence"/>
</dbReference>
<protein>
    <recommendedName>
        <fullName evidence="1">Connectase MJ0548-like N-terminal domain-containing protein</fullName>
    </recommendedName>
</protein>
<proteinExistence type="predicted"/>
<name>A0A0P8CBP7_9EURY</name>
<dbReference type="InterPro" id="IPR057262">
    <property type="entry name" value="MJ0548_N"/>
</dbReference>
<dbReference type="InterPro" id="IPR016754">
    <property type="entry name" value="MJ0548-like"/>
</dbReference>
<gene>
    <name evidence="2" type="ORF">MPEBLZ_01134</name>
</gene>
<dbReference type="PIRSF" id="PIRSF019262">
    <property type="entry name" value="UCP019262"/>
    <property type="match status" value="1"/>
</dbReference>
<evidence type="ECO:0000259" key="1">
    <source>
        <dbReference type="Pfam" id="PF09894"/>
    </source>
</evidence>
<comment type="caution">
    <text evidence="2">The sequence shown here is derived from an EMBL/GenBank/DDBJ whole genome shotgun (WGS) entry which is preliminary data.</text>
</comment>
<dbReference type="AlphaFoldDB" id="A0A0P8CBP7"/>
<sequence>MSLIIAFVGGTEAAIVADMREITFQGDKVLRERLERKLYRGAIATDIELEKMAEEIGVKIKIRDNKIKVMQRYGALVGEVVSVEDGFVRKRRLYATAGSYMIAETRDSEVKVTNKGGSAFIVLGNNITKEIANKCIRENWKNGGFHEAIKVLILSMEAAAKVSASVSKKFIIIQTSSNVNLSEVIEQDKIGRKNLPWCSSVYAFGGYD</sequence>
<evidence type="ECO:0000313" key="2">
    <source>
        <dbReference type="EMBL" id="KPQ44273.1"/>
    </source>
</evidence>
<dbReference type="Pfam" id="PF09894">
    <property type="entry name" value="MJ0548_N"/>
    <property type="match status" value="1"/>
</dbReference>
<reference evidence="2 3" key="1">
    <citation type="submission" date="2015-09" db="EMBL/GenBank/DDBJ databases">
        <title>A metagenomics-based metabolic model of nitrate-dependent anaerobic oxidation of methane by Methanoperedens-like archaea.</title>
        <authorList>
            <person name="Arshad A."/>
            <person name="Speth D.R."/>
            <person name="De Graaf R.M."/>
            <person name="Op Den Camp H.J."/>
            <person name="Jetten M.S."/>
            <person name="Welte C.U."/>
        </authorList>
    </citation>
    <scope>NUCLEOTIDE SEQUENCE [LARGE SCALE GENOMIC DNA]</scope>
</reference>
<organism evidence="2 3">
    <name type="scientific">Candidatus Methanoperedens nitratireducens</name>
    <dbReference type="NCBI Taxonomy" id="1392998"/>
    <lineage>
        <taxon>Archaea</taxon>
        <taxon>Methanobacteriati</taxon>
        <taxon>Methanobacteriota</taxon>
        <taxon>Stenosarchaea group</taxon>
        <taxon>Methanomicrobia</taxon>
        <taxon>Methanosarcinales</taxon>
        <taxon>ANME-2 cluster</taxon>
        <taxon>Candidatus Methanoperedentaceae</taxon>
        <taxon>Candidatus Methanoperedens</taxon>
    </lineage>
</organism>
<dbReference type="EMBL" id="LKCM01000100">
    <property type="protein sequence ID" value="KPQ44273.1"/>
    <property type="molecule type" value="Genomic_DNA"/>
</dbReference>
<accession>A0A0P8CBP7</accession>
<evidence type="ECO:0000313" key="3">
    <source>
        <dbReference type="Proteomes" id="UP000050360"/>
    </source>
</evidence>
<feature type="domain" description="Connectase MJ0548-like N-terminal" evidence="1">
    <location>
        <begin position="1"/>
        <end position="188"/>
    </location>
</feature>